<protein>
    <submittedName>
        <fullName evidence="10">TonB-dependent receptor</fullName>
    </submittedName>
</protein>
<dbReference type="InterPro" id="IPR039426">
    <property type="entry name" value="TonB-dep_rcpt-like"/>
</dbReference>
<dbReference type="Gene3D" id="2.60.40.1120">
    <property type="entry name" value="Carboxypeptidase-like, regulatory domain"/>
    <property type="match status" value="1"/>
</dbReference>
<evidence type="ECO:0000256" key="7">
    <source>
        <dbReference type="PROSITE-ProRule" id="PRU01360"/>
    </source>
</evidence>
<reference evidence="11" key="1">
    <citation type="journal article" date="2019" name="Int. J. Syst. Evol. Microbiol.">
        <title>The Global Catalogue of Microorganisms (GCM) 10K type strain sequencing project: providing services to taxonomists for standard genome sequencing and annotation.</title>
        <authorList>
            <consortium name="The Broad Institute Genomics Platform"/>
            <consortium name="The Broad Institute Genome Sequencing Center for Infectious Disease"/>
            <person name="Wu L."/>
            <person name="Ma J."/>
        </authorList>
    </citation>
    <scope>NUCLEOTIDE SEQUENCE [LARGE SCALE GENOMIC DNA]</scope>
    <source>
        <strain evidence="11">JCM 31920</strain>
    </source>
</reference>
<sequence length="1025" mass="114482">MLLFSNQKKNFGTLTVSAFLLAAPLGAFAHGAPANVARKGLQPVGAPVRAHIARTISGTITDEKGEGLPGVNILVKGTQKGTISDVAGKFSIDLSEQDAVLIISFVGYLTEEVPVGNQTQLSIRMKTDQKALEEVVVVGYGTMKRSSLTGSISTIESKQIATFPAVNVLNAMQGQASGVLVGPSRQPGEAPSIRIRGSRSLSASNSPLLIIDGMPGNWDNLVSTDVESMEVLKDAAATAIYGSRAANGVVLVTTKSAAKGANRMSIEVGGYAGVNRYNFIPMQSAEKYAELIRDVMRYQTHGAVNTEAWQNSTIDTRRGLEMFNSTWASNYYDKGINYDWQKALFNRGSVTQGYNVSIGNRTDKLNYRLSYNFQNDNSYYKTVNYKRHVLNANAELHLTKWLNIGTITRLSTRMNTGWPDNMWDNMRRMTPFETPYIDEDPANGLKDAVGKEKYVNALWNYQDGNLLDDRKGQMADILLKADIKPFSWMKLTTNFKYDVYNQTNGLYRDSRTSYQNLGLNYASYENASNSNYTWNGILNIDKNFKNVHQVNLTGVVEAIKSDSTMVGASSQNIPAKYMGYHFLQTGIVNRDIRSAYSKSTLLSYMFRGQYEYMGRYLLNFAVRADGSSRLAPQNRWRTFPSFSAAWVISEENFLKDQSLVTTLKVRASYGEVGNQAIRPYQTLTTLSQSTYNWGSQGVFSWQPAGIANKSLGWEVSKTWNAGIDFGLANNRVSGSLELYQTRNEGLLTQRVLPEGTGFSNIWQNIGETLNKGIELTLTGNLINKKDLDWSVTGMASYNKSEITRLTEGQDDRANKWFIGHPVKVVWDHKKTGIWQVAEQEEAKKYNMQPGEIKIVDRDGDFAFTDEDRFILGQVEPKVLASIQSSLRYRQFDLGVNLVGQFGHYITASNYTAEWNADKYIIDAVNWWTPLNPTNDWPRAHTAQSHRFSSTLSIFRGDFIKIQNISVGFNPTVSLFGHQMNRARIYLQASNAFYLFQKAPSAVNPEQPNTMYTIPASYVLGLNLNL</sequence>
<dbReference type="RefSeq" id="WP_345027515.1">
    <property type="nucleotide sequence ID" value="NZ_BAABEY010000014.1"/>
</dbReference>
<dbReference type="InterPro" id="IPR012910">
    <property type="entry name" value="Plug_dom"/>
</dbReference>
<evidence type="ECO:0000256" key="3">
    <source>
        <dbReference type="ARBA" id="ARBA00022452"/>
    </source>
</evidence>
<keyword evidence="11" id="KW-1185">Reference proteome</keyword>
<keyword evidence="3 7" id="KW-1134">Transmembrane beta strand</keyword>
<evidence type="ECO:0000256" key="2">
    <source>
        <dbReference type="ARBA" id="ARBA00022448"/>
    </source>
</evidence>
<dbReference type="NCBIfam" id="TIGR04057">
    <property type="entry name" value="SusC_RagA_signa"/>
    <property type="match status" value="1"/>
</dbReference>
<dbReference type="NCBIfam" id="TIGR04056">
    <property type="entry name" value="OMP_RagA_SusC"/>
    <property type="match status" value="1"/>
</dbReference>
<feature type="domain" description="TonB-dependent receptor plug" evidence="9">
    <location>
        <begin position="146"/>
        <end position="249"/>
    </location>
</feature>
<keyword evidence="6 7" id="KW-0998">Cell outer membrane</keyword>
<comment type="similarity">
    <text evidence="7">Belongs to the TonB-dependent receptor family.</text>
</comment>
<accession>A0ABP8LW33</accession>
<keyword evidence="5 7" id="KW-0472">Membrane</keyword>
<dbReference type="EMBL" id="BAABEY010000014">
    <property type="protein sequence ID" value="GAA4436010.1"/>
    <property type="molecule type" value="Genomic_DNA"/>
</dbReference>
<evidence type="ECO:0000313" key="10">
    <source>
        <dbReference type="EMBL" id="GAA4436010.1"/>
    </source>
</evidence>
<evidence type="ECO:0000256" key="1">
    <source>
        <dbReference type="ARBA" id="ARBA00004571"/>
    </source>
</evidence>
<comment type="caution">
    <text evidence="10">The sequence shown here is derived from an EMBL/GenBank/DDBJ whole genome shotgun (WGS) entry which is preliminary data.</text>
</comment>
<dbReference type="Gene3D" id="2.40.170.20">
    <property type="entry name" value="TonB-dependent receptor, beta-barrel domain"/>
    <property type="match status" value="1"/>
</dbReference>
<evidence type="ECO:0000256" key="8">
    <source>
        <dbReference type="SAM" id="SignalP"/>
    </source>
</evidence>
<dbReference type="InterPro" id="IPR036942">
    <property type="entry name" value="Beta-barrel_TonB_sf"/>
</dbReference>
<dbReference type="InterPro" id="IPR023996">
    <property type="entry name" value="TonB-dep_OMP_SusC/RagA"/>
</dbReference>
<evidence type="ECO:0000259" key="9">
    <source>
        <dbReference type="Pfam" id="PF07715"/>
    </source>
</evidence>
<dbReference type="Pfam" id="PF07715">
    <property type="entry name" value="Plug"/>
    <property type="match status" value="1"/>
</dbReference>
<evidence type="ECO:0000256" key="5">
    <source>
        <dbReference type="ARBA" id="ARBA00023136"/>
    </source>
</evidence>
<dbReference type="SUPFAM" id="SSF56935">
    <property type="entry name" value="Porins"/>
    <property type="match status" value="1"/>
</dbReference>
<keyword evidence="8" id="KW-0732">Signal</keyword>
<keyword evidence="4 7" id="KW-0812">Transmembrane</keyword>
<comment type="subcellular location">
    <subcellularLocation>
        <location evidence="1 7">Cell outer membrane</location>
        <topology evidence="1 7">Multi-pass membrane protein</topology>
    </subcellularLocation>
</comment>
<dbReference type="Proteomes" id="UP001501508">
    <property type="component" value="Unassembled WGS sequence"/>
</dbReference>
<gene>
    <name evidence="10" type="ORF">GCM10023091_13350</name>
</gene>
<organism evidence="10 11">
    <name type="scientific">Ravibacter arvi</name>
    <dbReference type="NCBI Taxonomy" id="2051041"/>
    <lineage>
        <taxon>Bacteria</taxon>
        <taxon>Pseudomonadati</taxon>
        <taxon>Bacteroidota</taxon>
        <taxon>Cytophagia</taxon>
        <taxon>Cytophagales</taxon>
        <taxon>Spirosomataceae</taxon>
        <taxon>Ravibacter</taxon>
    </lineage>
</organism>
<dbReference type="InterPro" id="IPR037066">
    <property type="entry name" value="Plug_dom_sf"/>
</dbReference>
<evidence type="ECO:0000256" key="4">
    <source>
        <dbReference type="ARBA" id="ARBA00022692"/>
    </source>
</evidence>
<feature type="signal peptide" evidence="8">
    <location>
        <begin position="1"/>
        <end position="29"/>
    </location>
</feature>
<keyword evidence="10" id="KW-0675">Receptor</keyword>
<evidence type="ECO:0000313" key="11">
    <source>
        <dbReference type="Proteomes" id="UP001501508"/>
    </source>
</evidence>
<name>A0ABP8LW33_9BACT</name>
<dbReference type="Pfam" id="PF13715">
    <property type="entry name" value="CarbopepD_reg_2"/>
    <property type="match status" value="1"/>
</dbReference>
<keyword evidence="2 7" id="KW-0813">Transport</keyword>
<feature type="chain" id="PRO_5045235532" evidence="8">
    <location>
        <begin position="30"/>
        <end position="1025"/>
    </location>
</feature>
<dbReference type="InterPro" id="IPR008969">
    <property type="entry name" value="CarboxyPept-like_regulatory"/>
</dbReference>
<evidence type="ECO:0000256" key="6">
    <source>
        <dbReference type="ARBA" id="ARBA00023237"/>
    </source>
</evidence>
<dbReference type="InterPro" id="IPR023997">
    <property type="entry name" value="TonB-dep_OMP_SusC/RagA_CS"/>
</dbReference>
<dbReference type="Gene3D" id="2.170.130.10">
    <property type="entry name" value="TonB-dependent receptor, plug domain"/>
    <property type="match status" value="1"/>
</dbReference>
<dbReference type="PROSITE" id="PS52016">
    <property type="entry name" value="TONB_DEPENDENT_REC_3"/>
    <property type="match status" value="1"/>
</dbReference>
<proteinExistence type="inferred from homology"/>
<dbReference type="SUPFAM" id="SSF49464">
    <property type="entry name" value="Carboxypeptidase regulatory domain-like"/>
    <property type="match status" value="1"/>
</dbReference>